<sequence>MSTVSTLPTAITDTTDIAFNTTCPVYVVEKFVLPNDWDDPIWILTSAFVIFTMQSGFGLLESGTATSKNEVNIMVKNAVDVIFGGITYWTVGYAFSFGDPVHQNQNAFSGYGNFFLDVQSNSSEIGQRYSHFIFQLAFATTATTIVSGAMVERTRLEAYIIFSLLNTLISSFPSHWVWSEVGFLYKMGVVDVAGGGPVHIAGGVTGLVATLMLRPRHRRYKTSDPPPMGSPTNAILGMFMLWWGWLGFNCGSTQGITKDKWALAARSAVATICSSMAGGIAGITLSYLTKRRKFDIGYLIDGVLGALVSITAMCTLCPPKFSLVIGLIGGCIACGGVELLNKLKIDDPVGVVPVHFFCGIWSLVAAGLFVKHDDIVEQGEVVHDGLFMGGGWTLLGIQLLAVVCISAWCGIIACLILKILSMTIGLRFPFHEELLGADMVEHSIGPRKYDKIKKRLTDSARYRRFEQPRKRLHSSMRQAEDFLSMRDATLDTNYNDVIRRFQDRESDDRNRSGARKMHFNPARGDTVFTVTNGNAHAIAVEEGYTNGDVITTSVDGAGPTDAEPTDSQATDSQNNIANSVNKKRRISTQLIRGAFRRRKFVLPKWQRKLGIENVAYIDNEQSARGNPRKARRVQFSTDTNLDIDEETVENGAVASTSLNGSGASPCHASVQAGSAHPVVMVDKSTQTCPVAESCSAFVQTSEEDIFLQNISVEADCSSIEMEVYFDADESTPETDAVQHPRRKSFAAQDSVDGEEDDLVNRTANSRIEYLV</sequence>
<dbReference type="Gene3D" id="1.10.3430.10">
    <property type="entry name" value="Ammonium transporter AmtB like domains"/>
    <property type="match status" value="1"/>
</dbReference>
<feature type="domain" description="Ammonium transporter AmtB-like" evidence="11">
    <location>
        <begin position="42"/>
        <end position="442"/>
    </location>
</feature>
<comment type="subcellular location">
    <subcellularLocation>
        <location evidence="9">Cell membrane</location>
        <topology evidence="9">Multi-pass membrane protein</topology>
    </subcellularLocation>
    <subcellularLocation>
        <location evidence="1">Membrane</location>
        <topology evidence="1">Multi-pass membrane protein</topology>
    </subcellularLocation>
</comment>
<dbReference type="PANTHER" id="PTHR11730:SF58">
    <property type="entry name" value="AMMONIUM TRANSPORTER"/>
    <property type="match status" value="1"/>
</dbReference>
<feature type="transmembrane region" description="Helical" evidence="9">
    <location>
        <begin position="132"/>
        <end position="151"/>
    </location>
</feature>
<evidence type="ECO:0000313" key="13">
    <source>
        <dbReference type="Proteomes" id="UP000887568"/>
    </source>
</evidence>
<evidence type="ECO:0000313" key="12">
    <source>
        <dbReference type="EnsemblMetazoa" id="XP_038073147.1"/>
    </source>
</evidence>
<feature type="transmembrane region" description="Helical" evidence="9">
    <location>
        <begin position="158"/>
        <end position="176"/>
    </location>
</feature>
<feature type="region of interest" description="Disordered" evidence="10">
    <location>
        <begin position="729"/>
        <end position="759"/>
    </location>
</feature>
<dbReference type="GO" id="GO:0005886">
    <property type="term" value="C:plasma membrane"/>
    <property type="evidence" value="ECO:0007669"/>
    <property type="project" value="UniProtKB-SubCell"/>
</dbReference>
<feature type="transmembrane region" description="Helical" evidence="9">
    <location>
        <begin position="268"/>
        <end position="289"/>
    </location>
</feature>
<feature type="transmembrane region" description="Helical" evidence="9">
    <location>
        <begin position="41"/>
        <end position="60"/>
    </location>
</feature>
<protein>
    <recommendedName>
        <fullName evidence="9">Ammonium transporter</fullName>
    </recommendedName>
</protein>
<feature type="transmembrane region" description="Helical" evidence="9">
    <location>
        <begin position="390"/>
        <end position="417"/>
    </location>
</feature>
<dbReference type="AlphaFoldDB" id="A0A914BCI6"/>
<evidence type="ECO:0000256" key="7">
    <source>
        <dbReference type="ARBA" id="ARBA00023136"/>
    </source>
</evidence>
<dbReference type="OrthoDB" id="534912at2759"/>
<reference evidence="12" key="1">
    <citation type="submission" date="2022-11" db="UniProtKB">
        <authorList>
            <consortium name="EnsemblMetazoa"/>
        </authorList>
    </citation>
    <scope>IDENTIFICATION</scope>
</reference>
<dbReference type="OMA" id="IVCISAW"/>
<feature type="transmembrane region" description="Helical" evidence="9">
    <location>
        <begin position="234"/>
        <end position="256"/>
    </location>
</feature>
<organism evidence="12 13">
    <name type="scientific">Patiria miniata</name>
    <name type="common">Bat star</name>
    <name type="synonym">Asterina miniata</name>
    <dbReference type="NCBI Taxonomy" id="46514"/>
    <lineage>
        <taxon>Eukaryota</taxon>
        <taxon>Metazoa</taxon>
        <taxon>Echinodermata</taxon>
        <taxon>Eleutherozoa</taxon>
        <taxon>Asterozoa</taxon>
        <taxon>Asteroidea</taxon>
        <taxon>Valvatacea</taxon>
        <taxon>Valvatida</taxon>
        <taxon>Asterinidae</taxon>
        <taxon>Patiria</taxon>
    </lineage>
</organism>
<keyword evidence="7 9" id="KW-0472">Membrane</keyword>
<feature type="transmembrane region" description="Helical" evidence="9">
    <location>
        <begin position="352"/>
        <end position="370"/>
    </location>
</feature>
<feature type="transmembrane region" description="Helical" evidence="9">
    <location>
        <begin position="81"/>
        <end position="98"/>
    </location>
</feature>
<keyword evidence="8 9" id="KW-0924">Ammonia transport</keyword>
<comment type="similarity">
    <text evidence="3">Belongs to the ammonium transporter (TC 2.A.49) family. Rh subfamily.</text>
</comment>
<dbReference type="SUPFAM" id="SSF111352">
    <property type="entry name" value="Ammonium transporter"/>
    <property type="match status" value="1"/>
</dbReference>
<comment type="similarity">
    <text evidence="2 9">Belongs to the ammonia transporter channel (TC 1.A.11.2) family.</text>
</comment>
<evidence type="ECO:0000256" key="1">
    <source>
        <dbReference type="ARBA" id="ARBA00004141"/>
    </source>
</evidence>
<dbReference type="RefSeq" id="XP_038073147.1">
    <property type="nucleotide sequence ID" value="XM_038217219.1"/>
</dbReference>
<name>A0A914BCI6_PATMI</name>
<dbReference type="Pfam" id="PF00909">
    <property type="entry name" value="Ammonium_transp"/>
    <property type="match status" value="1"/>
</dbReference>
<dbReference type="GO" id="GO:0097272">
    <property type="term" value="P:ammonium homeostasis"/>
    <property type="evidence" value="ECO:0007669"/>
    <property type="project" value="TreeGrafter"/>
</dbReference>
<dbReference type="PANTHER" id="PTHR11730">
    <property type="entry name" value="AMMONIUM TRANSPORTER"/>
    <property type="match status" value="1"/>
</dbReference>
<evidence type="ECO:0000256" key="6">
    <source>
        <dbReference type="ARBA" id="ARBA00022989"/>
    </source>
</evidence>
<dbReference type="GO" id="GO:0008519">
    <property type="term" value="F:ammonium channel activity"/>
    <property type="evidence" value="ECO:0007669"/>
    <property type="project" value="InterPro"/>
</dbReference>
<dbReference type="PRINTS" id="PR00342">
    <property type="entry name" value="RHESUSRHD"/>
</dbReference>
<keyword evidence="5 9" id="KW-0812">Transmembrane</keyword>
<dbReference type="FunFam" id="1.10.3430.10:FF:000008">
    <property type="entry name" value="Ammonium transporter"/>
    <property type="match status" value="1"/>
</dbReference>
<evidence type="ECO:0000256" key="3">
    <source>
        <dbReference type="ARBA" id="ARBA00011036"/>
    </source>
</evidence>
<evidence type="ECO:0000256" key="2">
    <source>
        <dbReference type="ARBA" id="ARBA00005887"/>
    </source>
</evidence>
<keyword evidence="6 9" id="KW-1133">Transmembrane helix</keyword>
<evidence type="ECO:0000256" key="10">
    <source>
        <dbReference type="SAM" id="MobiDB-lite"/>
    </source>
</evidence>
<evidence type="ECO:0000256" key="5">
    <source>
        <dbReference type="ARBA" id="ARBA00022692"/>
    </source>
</evidence>
<proteinExistence type="inferred from homology"/>
<dbReference type="InterPro" id="IPR002229">
    <property type="entry name" value="RhesusRHD"/>
</dbReference>
<feature type="transmembrane region" description="Helical" evidence="9">
    <location>
        <begin position="296"/>
        <end position="315"/>
    </location>
</feature>
<keyword evidence="13" id="KW-1185">Reference proteome</keyword>
<dbReference type="InterPro" id="IPR024041">
    <property type="entry name" value="NH4_transpt_AmtB-like_dom"/>
</dbReference>
<feature type="transmembrane region" description="Helical" evidence="9">
    <location>
        <begin position="196"/>
        <end position="213"/>
    </location>
</feature>
<evidence type="ECO:0000256" key="8">
    <source>
        <dbReference type="ARBA" id="ARBA00023177"/>
    </source>
</evidence>
<accession>A0A914BCI6</accession>
<dbReference type="EnsemblMetazoa" id="XM_038217219.1">
    <property type="protein sequence ID" value="XP_038073147.1"/>
    <property type="gene ID" value="LOC119741463"/>
</dbReference>
<dbReference type="InterPro" id="IPR001905">
    <property type="entry name" value="Ammonium_transpt"/>
</dbReference>
<evidence type="ECO:0000259" key="11">
    <source>
        <dbReference type="Pfam" id="PF00909"/>
    </source>
</evidence>
<dbReference type="Proteomes" id="UP000887568">
    <property type="component" value="Unplaced"/>
</dbReference>
<evidence type="ECO:0000256" key="4">
    <source>
        <dbReference type="ARBA" id="ARBA00022448"/>
    </source>
</evidence>
<dbReference type="NCBIfam" id="TIGR00836">
    <property type="entry name" value="amt"/>
    <property type="match status" value="1"/>
</dbReference>
<evidence type="ECO:0000256" key="9">
    <source>
        <dbReference type="RuleBase" id="RU362002"/>
    </source>
</evidence>
<dbReference type="GeneID" id="119741463"/>
<feature type="transmembrane region" description="Helical" evidence="9">
    <location>
        <begin position="321"/>
        <end position="340"/>
    </location>
</feature>
<keyword evidence="4 9" id="KW-0813">Transport</keyword>
<dbReference type="InterPro" id="IPR029020">
    <property type="entry name" value="Ammonium/urea_transptr"/>
</dbReference>